<dbReference type="Pfam" id="PF22645">
    <property type="entry name" value="GKRP_SIS_N"/>
    <property type="match status" value="1"/>
</dbReference>
<accession>A0A8J3VQ16</accession>
<dbReference type="GO" id="GO:0097367">
    <property type="term" value="F:carbohydrate derivative binding"/>
    <property type="evidence" value="ECO:0007669"/>
    <property type="project" value="InterPro"/>
</dbReference>
<dbReference type="PANTHER" id="PTHR10088:SF4">
    <property type="entry name" value="GLUCOKINASE REGULATORY PROTEIN"/>
    <property type="match status" value="1"/>
</dbReference>
<comment type="catalytic activity">
    <reaction evidence="3">
        <text>N-acetyl-D-muramate 6-phosphate + H2O = N-acetyl-D-glucosamine 6-phosphate + (R)-lactate</text>
        <dbReference type="Rhea" id="RHEA:26410"/>
        <dbReference type="ChEBI" id="CHEBI:15377"/>
        <dbReference type="ChEBI" id="CHEBI:16004"/>
        <dbReference type="ChEBI" id="CHEBI:57513"/>
        <dbReference type="ChEBI" id="CHEBI:58722"/>
        <dbReference type="EC" id="4.2.1.126"/>
    </reaction>
</comment>
<keyword evidence="1 3" id="KW-0456">Lyase</keyword>
<dbReference type="CDD" id="cd05007">
    <property type="entry name" value="SIS_Etherase"/>
    <property type="match status" value="1"/>
</dbReference>
<reference evidence="5" key="1">
    <citation type="submission" date="2021-01" db="EMBL/GenBank/DDBJ databases">
        <title>Whole genome shotgun sequence of Rugosimonospora africana NBRC 104875.</title>
        <authorList>
            <person name="Komaki H."/>
            <person name="Tamura T."/>
        </authorList>
    </citation>
    <scope>NUCLEOTIDE SEQUENCE</scope>
    <source>
        <strain evidence="5">NBRC 104875</strain>
    </source>
</reference>
<dbReference type="HAMAP" id="MF_00068">
    <property type="entry name" value="MurQ"/>
    <property type="match status" value="1"/>
</dbReference>
<dbReference type="InterPro" id="IPR005486">
    <property type="entry name" value="Glucokinase_regulatory_CS"/>
</dbReference>
<keyword evidence="6" id="KW-1185">Reference proteome</keyword>
<dbReference type="Pfam" id="PF20741">
    <property type="entry name" value="GKRP-like_C"/>
    <property type="match status" value="1"/>
</dbReference>
<feature type="active site" description="Proton donor" evidence="3">
    <location>
        <position position="85"/>
    </location>
</feature>
<dbReference type="NCBIfam" id="TIGR00274">
    <property type="entry name" value="N-acetylmuramic acid 6-phosphate etherase"/>
    <property type="match status" value="1"/>
</dbReference>
<evidence type="ECO:0000259" key="4">
    <source>
        <dbReference type="PROSITE" id="PS51464"/>
    </source>
</evidence>
<dbReference type="GO" id="GO:0046348">
    <property type="term" value="P:amino sugar catabolic process"/>
    <property type="evidence" value="ECO:0007669"/>
    <property type="project" value="InterPro"/>
</dbReference>
<evidence type="ECO:0000313" key="5">
    <source>
        <dbReference type="EMBL" id="GIH13888.1"/>
    </source>
</evidence>
<protein>
    <recommendedName>
        <fullName evidence="3">N-acetylmuramic acid 6-phosphate etherase</fullName>
        <shortName evidence="3">MurNAc-6-P etherase</shortName>
        <ecNumber evidence="3">4.2.1.126</ecNumber>
    </recommendedName>
    <alternativeName>
        <fullName evidence="3">N-acetylmuramic acid 6-phosphate hydrolase</fullName>
    </alternativeName>
    <alternativeName>
        <fullName evidence="3">N-acetylmuramic acid 6-phosphate lyase</fullName>
    </alternativeName>
</protein>
<dbReference type="GO" id="GO:0009254">
    <property type="term" value="P:peptidoglycan turnover"/>
    <property type="evidence" value="ECO:0007669"/>
    <property type="project" value="TreeGrafter"/>
</dbReference>
<sequence length="301" mass="31182">MSEALERLLTERVDDRYAAIDSASVAELARLMNEADHEVPAAVRQALPQIVPAIQAVTQRLAAGGRLLYVGAGSAGRMGVLDAAEWTPTFNTPAGMVQSIMAGGGDAFGVAVEGAEDDEVAGAAVVPDHAVTAADAVVGIAASGRTPFVLAAVRAARERGALTVGLSCNRDTALSAEAEYPIEVLVGPEVLAGSTRLKAGTAQKLVLNMVSTVAMVRLGKTYGNLMVDLRVTNAKLRDRALRIIERVTGAQRPAAEAALDSAGLDVKVAIMMLGGSSTVDDAARRLAESDGRLRQALEELS</sequence>
<dbReference type="InterPro" id="IPR040190">
    <property type="entry name" value="MURQ/GCKR"/>
</dbReference>
<evidence type="ECO:0000256" key="3">
    <source>
        <dbReference type="HAMAP-Rule" id="MF_00068"/>
    </source>
</evidence>
<dbReference type="GO" id="GO:0016803">
    <property type="term" value="F:ether hydrolase activity"/>
    <property type="evidence" value="ECO:0007669"/>
    <property type="project" value="TreeGrafter"/>
</dbReference>
<comment type="miscellaneous">
    <text evidence="3">A lyase-type mechanism (elimination/hydration) is suggested for the cleavage of the lactyl ether bond of MurNAc 6-phosphate, with the formation of an alpha,beta-unsaturated aldehyde intermediate with (E)-stereochemistry, followed by the syn addition of water to give product.</text>
</comment>
<comment type="similarity">
    <text evidence="3">Belongs to the GCKR-like family. MurNAc-6-P etherase subfamily.</text>
</comment>
<evidence type="ECO:0000313" key="6">
    <source>
        <dbReference type="Proteomes" id="UP000642748"/>
    </source>
</evidence>
<gene>
    <name evidence="3 5" type="primary">murQ</name>
    <name evidence="5" type="ORF">Raf01_20600</name>
</gene>
<dbReference type="InterPro" id="IPR046348">
    <property type="entry name" value="SIS_dom_sf"/>
</dbReference>
<dbReference type="GO" id="GO:0097173">
    <property type="term" value="P:N-acetylmuramic acid catabolic process"/>
    <property type="evidence" value="ECO:0007669"/>
    <property type="project" value="UniProtKB-UniPathway"/>
</dbReference>
<evidence type="ECO:0000256" key="1">
    <source>
        <dbReference type="ARBA" id="ARBA00023239"/>
    </source>
</evidence>
<dbReference type="NCBIfam" id="NF009222">
    <property type="entry name" value="PRK12570.1"/>
    <property type="match status" value="1"/>
</dbReference>
<dbReference type="EC" id="4.2.1.126" evidence="3"/>
<dbReference type="Gene3D" id="1.10.8.1080">
    <property type="match status" value="1"/>
</dbReference>
<keyword evidence="2 3" id="KW-0119">Carbohydrate metabolism</keyword>
<dbReference type="UniPathway" id="UPA00342"/>
<dbReference type="GO" id="GO:0016835">
    <property type="term" value="F:carbon-oxygen lyase activity"/>
    <property type="evidence" value="ECO:0007669"/>
    <property type="project" value="UniProtKB-UniRule"/>
</dbReference>
<comment type="pathway">
    <text evidence="3">Amino-sugar metabolism; N-acetylmuramate degradation.</text>
</comment>
<dbReference type="InterPro" id="IPR001347">
    <property type="entry name" value="SIS_dom"/>
</dbReference>
<dbReference type="SUPFAM" id="SSF53697">
    <property type="entry name" value="SIS domain"/>
    <property type="match status" value="1"/>
</dbReference>
<dbReference type="Proteomes" id="UP000642748">
    <property type="component" value="Unassembled WGS sequence"/>
</dbReference>
<dbReference type="InterPro" id="IPR005488">
    <property type="entry name" value="Etherase_MurQ"/>
</dbReference>
<feature type="active site" evidence="3">
    <location>
        <position position="116"/>
    </location>
</feature>
<organism evidence="5 6">
    <name type="scientific">Rugosimonospora africana</name>
    <dbReference type="NCBI Taxonomy" id="556532"/>
    <lineage>
        <taxon>Bacteria</taxon>
        <taxon>Bacillati</taxon>
        <taxon>Actinomycetota</taxon>
        <taxon>Actinomycetes</taxon>
        <taxon>Micromonosporales</taxon>
        <taxon>Micromonosporaceae</taxon>
        <taxon>Rugosimonospora</taxon>
    </lineage>
</organism>
<comment type="subunit">
    <text evidence="3">Homodimer.</text>
</comment>
<evidence type="ECO:0000256" key="2">
    <source>
        <dbReference type="ARBA" id="ARBA00023277"/>
    </source>
</evidence>
<dbReference type="Gene3D" id="3.40.50.10490">
    <property type="entry name" value="Glucose-6-phosphate isomerase like protein, domain 1"/>
    <property type="match status" value="2"/>
</dbReference>
<dbReference type="PROSITE" id="PS51464">
    <property type="entry name" value="SIS"/>
    <property type="match status" value="1"/>
</dbReference>
<comment type="caution">
    <text evidence="5">The sequence shown here is derived from an EMBL/GenBank/DDBJ whole genome shotgun (WGS) entry which is preliminary data.</text>
</comment>
<dbReference type="EMBL" id="BONZ01000018">
    <property type="protein sequence ID" value="GIH13888.1"/>
    <property type="molecule type" value="Genomic_DNA"/>
</dbReference>
<feature type="domain" description="SIS" evidence="4">
    <location>
        <begin position="57"/>
        <end position="220"/>
    </location>
</feature>
<proteinExistence type="inferred from homology"/>
<comment type="function">
    <text evidence="3">Specifically catalyzes the cleavage of the D-lactyl ether substituent of MurNAc 6-phosphate, producing GlcNAc 6-phosphate and D-lactate.</text>
</comment>
<dbReference type="AlphaFoldDB" id="A0A8J3VQ16"/>
<dbReference type="PROSITE" id="PS01272">
    <property type="entry name" value="GCKR"/>
    <property type="match status" value="1"/>
</dbReference>
<dbReference type="NCBIfam" id="NF003915">
    <property type="entry name" value="PRK05441.1"/>
    <property type="match status" value="1"/>
</dbReference>
<dbReference type="PANTHER" id="PTHR10088">
    <property type="entry name" value="GLUCOKINASE REGULATORY PROTEIN"/>
    <property type="match status" value="1"/>
</dbReference>
<name>A0A8J3VQ16_9ACTN</name>
<dbReference type="RefSeq" id="WP_203917564.1">
    <property type="nucleotide sequence ID" value="NZ_BONZ01000018.1"/>
</dbReference>
<dbReference type="FunFam" id="3.40.50.10490:FF:000014">
    <property type="entry name" value="N-acetylmuramic acid 6-phosphate etherase"/>
    <property type="match status" value="1"/>
</dbReference>